<dbReference type="EMBL" id="QJKJ01001820">
    <property type="protein sequence ID" value="RDY05739.1"/>
    <property type="molecule type" value="Genomic_DNA"/>
</dbReference>
<proteinExistence type="predicted"/>
<evidence type="ECO:0000313" key="2">
    <source>
        <dbReference type="Proteomes" id="UP000257109"/>
    </source>
</evidence>
<dbReference type="AlphaFoldDB" id="A0A371HSJ0"/>
<sequence>MQLDCINPWFANIVNYLVASILPPEASISYKDKIKSDAKYYVIRRCILDHEIQSVLHFCHSTSIGGHYGSHQTMISHILYTSQGLKIGVSLDRGGTGLGFGKLEAVGGDRSFDSVTSESALSRDRVGFVSIETKSERNQLHIDAMMYQPWCPQYPEWDGAWSYENYPSKLTIVLSEFYDFASNTHHFDNGESTASRGTNGIVVADNQRFE</sequence>
<organism evidence="1 2">
    <name type="scientific">Mucuna pruriens</name>
    <name type="common">Velvet bean</name>
    <name type="synonym">Dolichos pruriens</name>
    <dbReference type="NCBI Taxonomy" id="157652"/>
    <lineage>
        <taxon>Eukaryota</taxon>
        <taxon>Viridiplantae</taxon>
        <taxon>Streptophyta</taxon>
        <taxon>Embryophyta</taxon>
        <taxon>Tracheophyta</taxon>
        <taxon>Spermatophyta</taxon>
        <taxon>Magnoliopsida</taxon>
        <taxon>eudicotyledons</taxon>
        <taxon>Gunneridae</taxon>
        <taxon>Pentapetalae</taxon>
        <taxon>rosids</taxon>
        <taxon>fabids</taxon>
        <taxon>Fabales</taxon>
        <taxon>Fabaceae</taxon>
        <taxon>Papilionoideae</taxon>
        <taxon>50 kb inversion clade</taxon>
        <taxon>NPAAA clade</taxon>
        <taxon>indigoferoid/millettioid clade</taxon>
        <taxon>Phaseoleae</taxon>
        <taxon>Mucuna</taxon>
    </lineage>
</organism>
<name>A0A371HSJ0_MUCPR</name>
<dbReference type="OrthoDB" id="413122at2759"/>
<keyword evidence="2" id="KW-1185">Reference proteome</keyword>
<reference evidence="1" key="1">
    <citation type="submission" date="2018-05" db="EMBL/GenBank/DDBJ databases">
        <title>Draft genome of Mucuna pruriens seed.</title>
        <authorList>
            <person name="Nnadi N.E."/>
            <person name="Vos R."/>
            <person name="Hasami M.H."/>
            <person name="Devisetty U.K."/>
            <person name="Aguiy J.C."/>
        </authorList>
    </citation>
    <scope>NUCLEOTIDE SEQUENCE [LARGE SCALE GENOMIC DNA]</scope>
    <source>
        <strain evidence="1">JCA_2017</strain>
    </source>
</reference>
<evidence type="ECO:0000313" key="1">
    <source>
        <dbReference type="EMBL" id="RDY05739.1"/>
    </source>
</evidence>
<comment type="caution">
    <text evidence="1">The sequence shown here is derived from an EMBL/GenBank/DDBJ whole genome shotgun (WGS) entry which is preliminary data.</text>
</comment>
<gene>
    <name evidence="1" type="ORF">CR513_10376</name>
</gene>
<accession>A0A371HSJ0</accession>
<dbReference type="Proteomes" id="UP000257109">
    <property type="component" value="Unassembled WGS sequence"/>
</dbReference>
<protein>
    <submittedName>
        <fullName evidence="1">Uncharacterized protein</fullName>
    </submittedName>
</protein>
<feature type="non-terminal residue" evidence="1">
    <location>
        <position position="1"/>
    </location>
</feature>